<protein>
    <submittedName>
        <fullName evidence="1">Uncharacterized protein</fullName>
    </submittedName>
</protein>
<evidence type="ECO:0000313" key="2">
    <source>
        <dbReference type="Proteomes" id="UP000825015"/>
    </source>
</evidence>
<organism evidence="1 2">
    <name type="scientific">Methanobrevibacter arboriphilus</name>
    <dbReference type="NCBI Taxonomy" id="39441"/>
    <lineage>
        <taxon>Archaea</taxon>
        <taxon>Methanobacteriati</taxon>
        <taxon>Methanobacteriota</taxon>
        <taxon>Methanomada group</taxon>
        <taxon>Methanobacteria</taxon>
        <taxon>Methanobacteriales</taxon>
        <taxon>Methanobacteriaceae</taxon>
        <taxon>Methanobrevibacter</taxon>
    </lineage>
</organism>
<name>A0ACA8R3X3_METAZ</name>
<accession>A0ACA8R3X3</accession>
<dbReference type="EMBL" id="AP019779">
    <property type="protein sequence ID" value="BBL62211.1"/>
    <property type="molecule type" value="Genomic_DNA"/>
</dbReference>
<reference evidence="1" key="1">
    <citation type="submission" date="2019-06" db="EMBL/GenBank/DDBJ databases">
        <title>Complete genome sequence of Methanobrevibacter arboriphilus strain SA.</title>
        <authorList>
            <person name="Asakawa S."/>
        </authorList>
    </citation>
    <scope>NUCLEOTIDE SEQUENCE</scope>
    <source>
        <strain evidence="1">SA</strain>
    </source>
</reference>
<gene>
    <name evidence="1" type="ORF">MarbSA_12510</name>
</gene>
<keyword evidence="2" id="KW-1185">Reference proteome</keyword>
<sequence length="434" mass="51908">MKKIMNNKVSKIFNIVSMKKYEKLKKRYLKLEKNYKNLKASNEEILKDIYANNSNLFSKNYIKKSSREFERKKNDPKLIPFYLPQFHTIPENDKWWGKGFTEWTNVTQGQPQFVGHYQPHLPDELGFYDLDNTKIFKEQVSLAKKYGVYGFCFHYYWFSGGKRLLEKPIFNYLNDKSLDFPFMLCWANEPWSRRWDGSEDDILIDQKFEESDIKKFIKDIMPFLKDKRYIKVNNCPILIIYRPHFFSKDMMLKMSEIWREYGKREGFDDLYLLHTRTGGFESNSLDWGFDGELEFPPNNISYRDTLNNEKIINPNFKGRIFDLPKIVMKNFIDIQENENLYKTVLPSWDNTARKKNNGHVYYNSSPDFYKKWLSNAIKKTEKIHPDNKIVFINAWNEWAEGAHLEPDKKYGFAYLEATLDALLENRSNSSKILK</sequence>
<evidence type="ECO:0000313" key="1">
    <source>
        <dbReference type="EMBL" id="BBL62211.1"/>
    </source>
</evidence>
<proteinExistence type="predicted"/>
<dbReference type="Proteomes" id="UP000825015">
    <property type="component" value="Chromosome"/>
</dbReference>